<evidence type="ECO:0000256" key="2">
    <source>
        <dbReference type="SAM" id="SignalP"/>
    </source>
</evidence>
<dbReference type="AlphaFoldDB" id="A0A9J6NVQ6"/>
<dbReference type="Gene3D" id="3.40.33.10">
    <property type="entry name" value="CAP"/>
    <property type="match status" value="1"/>
</dbReference>
<evidence type="ECO:0000313" key="4">
    <source>
        <dbReference type="Proteomes" id="UP001056429"/>
    </source>
</evidence>
<comment type="caution">
    <text evidence="3">The sequence shown here is derived from an EMBL/GenBank/DDBJ whole genome shotgun (WGS) entry which is preliminary data.</text>
</comment>
<dbReference type="EMBL" id="JAGSOJ010000001">
    <property type="protein sequence ID" value="MCM1988562.1"/>
    <property type="molecule type" value="Genomic_DNA"/>
</dbReference>
<reference evidence="3" key="2">
    <citation type="submission" date="2021-04" db="EMBL/GenBank/DDBJ databases">
        <authorList>
            <person name="Dong X."/>
        </authorList>
    </citation>
    <scope>NUCLEOTIDE SEQUENCE</scope>
    <source>
        <strain evidence="3">ZWT</strain>
    </source>
</reference>
<dbReference type="RefSeq" id="WP_250857429.1">
    <property type="nucleotide sequence ID" value="NZ_JAGSOJ010000001.1"/>
</dbReference>
<feature type="chain" id="PRO_5039919807" description="DUF4309 domain-containing protein" evidence="2">
    <location>
        <begin position="23"/>
        <end position="183"/>
    </location>
</feature>
<evidence type="ECO:0000313" key="3">
    <source>
        <dbReference type="EMBL" id="MCM1988562.1"/>
    </source>
</evidence>
<protein>
    <recommendedName>
        <fullName evidence="5">DUF4309 domain-containing protein</fullName>
    </recommendedName>
</protein>
<proteinExistence type="predicted"/>
<dbReference type="Proteomes" id="UP001056429">
    <property type="component" value="Unassembled WGS sequence"/>
</dbReference>
<dbReference type="PROSITE" id="PS51257">
    <property type="entry name" value="PROKAR_LIPOPROTEIN"/>
    <property type="match status" value="1"/>
</dbReference>
<keyword evidence="2" id="KW-0732">Signal</keyword>
<gene>
    <name evidence="3" type="ORF">KDK92_02335</name>
</gene>
<feature type="signal peptide" evidence="2">
    <location>
        <begin position="1"/>
        <end position="22"/>
    </location>
</feature>
<name>A0A9J6NVQ6_9CLOT</name>
<evidence type="ECO:0008006" key="5">
    <source>
        <dbReference type="Google" id="ProtNLM"/>
    </source>
</evidence>
<reference evidence="3" key="1">
    <citation type="journal article" date="2021" name="mSystems">
        <title>Bacteria and Archaea Synergistically Convert Glycine Betaine to Biogenic Methane in the Formosa Cold Seep of the South China Sea.</title>
        <authorList>
            <person name="Li L."/>
            <person name="Zhang W."/>
            <person name="Zhang S."/>
            <person name="Song L."/>
            <person name="Sun Q."/>
            <person name="Zhang H."/>
            <person name="Xiang H."/>
            <person name="Dong X."/>
        </authorList>
    </citation>
    <scope>NUCLEOTIDE SEQUENCE</scope>
    <source>
        <strain evidence="3">ZWT</strain>
    </source>
</reference>
<evidence type="ECO:0000256" key="1">
    <source>
        <dbReference type="SAM" id="MobiDB-lite"/>
    </source>
</evidence>
<organism evidence="3 4">
    <name type="scientific">Oceanirhabdus seepicola</name>
    <dbReference type="NCBI Taxonomy" id="2828781"/>
    <lineage>
        <taxon>Bacteria</taxon>
        <taxon>Bacillati</taxon>
        <taxon>Bacillota</taxon>
        <taxon>Clostridia</taxon>
        <taxon>Eubacteriales</taxon>
        <taxon>Clostridiaceae</taxon>
        <taxon>Oceanirhabdus</taxon>
    </lineage>
</organism>
<feature type="compositionally biased region" description="Polar residues" evidence="1">
    <location>
        <begin position="26"/>
        <end position="47"/>
    </location>
</feature>
<accession>A0A9J6NVQ6</accession>
<dbReference type="InterPro" id="IPR035940">
    <property type="entry name" value="CAP_sf"/>
</dbReference>
<sequence>MKKSIRIILATACIIGLVGCGANNTTNSKSSENQNVEQKENSNNTKNLNDENKENQTSDNNYETYLKLIGLNKEELISTLEEEPSPIDEDGLEFSAAEIRVWFDINGQDSVSQIFTQNKEIDFNGVKIGAKISDFKNIFGEPIEEDRSSAYSNFKYNDIVLSVYYNSETQETFSIYILNNSKP</sequence>
<keyword evidence="4" id="KW-1185">Reference proteome</keyword>
<feature type="region of interest" description="Disordered" evidence="1">
    <location>
        <begin position="26"/>
        <end position="59"/>
    </location>
</feature>